<protein>
    <submittedName>
        <fullName evidence="3">Phosphoesterase</fullName>
    </submittedName>
</protein>
<dbReference type="Pfam" id="PF02272">
    <property type="entry name" value="DHHA1"/>
    <property type="match status" value="1"/>
</dbReference>
<accession>A0A154BTJ1</accession>
<name>A0A154BTJ1_ANASB</name>
<dbReference type="PANTHER" id="PTHR47618">
    <property type="entry name" value="BIFUNCTIONAL OLIGORIBONUCLEASE AND PAP PHOSPHATASE NRNA"/>
    <property type="match status" value="1"/>
</dbReference>
<feature type="domain" description="DDH" evidence="1">
    <location>
        <begin position="18"/>
        <end position="155"/>
    </location>
</feature>
<dbReference type="Proteomes" id="UP000076268">
    <property type="component" value="Unassembled WGS sequence"/>
</dbReference>
<gene>
    <name evidence="3" type="ORF">AXX12_03710</name>
</gene>
<proteinExistence type="predicted"/>
<dbReference type="STRING" id="1794912.AXX12_03710"/>
<dbReference type="EMBL" id="LSGP01000013">
    <property type="protein sequence ID" value="KYZ77249.1"/>
    <property type="molecule type" value="Genomic_DNA"/>
</dbReference>
<keyword evidence="4" id="KW-1185">Reference proteome</keyword>
<dbReference type="AlphaFoldDB" id="A0A154BTJ1"/>
<dbReference type="Gene3D" id="3.90.1640.10">
    <property type="entry name" value="inorganic pyrophosphatase (n-terminal core)"/>
    <property type="match status" value="1"/>
</dbReference>
<dbReference type="InterPro" id="IPR038763">
    <property type="entry name" value="DHH_sf"/>
</dbReference>
<dbReference type="InterPro" id="IPR003156">
    <property type="entry name" value="DHHA1_dom"/>
</dbReference>
<organism evidence="3 4">
    <name type="scientific">Anaerosporomusa subterranea</name>
    <dbReference type="NCBI Taxonomy" id="1794912"/>
    <lineage>
        <taxon>Bacteria</taxon>
        <taxon>Bacillati</taxon>
        <taxon>Bacillota</taxon>
        <taxon>Negativicutes</taxon>
        <taxon>Acetonemataceae</taxon>
        <taxon>Anaerosporomusa</taxon>
    </lineage>
</organism>
<evidence type="ECO:0000313" key="3">
    <source>
        <dbReference type="EMBL" id="KYZ77249.1"/>
    </source>
</evidence>
<dbReference type="RefSeq" id="WP_066239241.1">
    <property type="nucleotide sequence ID" value="NZ_LSGP01000013.1"/>
</dbReference>
<evidence type="ECO:0000259" key="1">
    <source>
        <dbReference type="Pfam" id="PF01368"/>
    </source>
</evidence>
<reference evidence="3 4" key="1">
    <citation type="submission" date="2016-02" db="EMBL/GenBank/DDBJ databases">
        <title>Anaerosporomusa subterraneum gen. nov., sp. nov., a spore-forming obligate anaerobe isolated from saprolite.</title>
        <authorList>
            <person name="Choi J.K."/>
            <person name="Shah M."/>
            <person name="Yee N."/>
        </authorList>
    </citation>
    <scope>NUCLEOTIDE SEQUENCE [LARGE SCALE GENOMIC DNA]</scope>
    <source>
        <strain evidence="3 4">RU4</strain>
    </source>
</reference>
<dbReference type="GO" id="GO:0003676">
    <property type="term" value="F:nucleic acid binding"/>
    <property type="evidence" value="ECO:0007669"/>
    <property type="project" value="InterPro"/>
</dbReference>
<evidence type="ECO:0000313" key="4">
    <source>
        <dbReference type="Proteomes" id="UP000076268"/>
    </source>
</evidence>
<evidence type="ECO:0000259" key="2">
    <source>
        <dbReference type="Pfam" id="PF02272"/>
    </source>
</evidence>
<sequence>MNISLSQASQYMFAAESVVITGHVHPDGDCLGSMLALFRLFQQKRVKARLLLDDEIPSLYAFLPDLHEIERPIEPIEADLLIVLDASDIERIGKVREYVSAPVLNLDHHISNTGFADYLFLDPLAAATGSILYSLFRQEGIKPDELTATCLYTAIATDCGFFRYANTTSDTLRYAAELLDCGVQPALVAEALETKPASNIFTLIHVLETLEIVLEGKVACVTVASDVLEIGESTDDFINYPRSIEGVEVAIMFKQTDASFTRISLRSRNVDVSAIALSFGGGGHKRAAGCSIASPLDEAKRQIFVAVASALEEVK</sequence>
<feature type="domain" description="DHHA1" evidence="2">
    <location>
        <begin position="237"/>
        <end position="303"/>
    </location>
</feature>
<dbReference type="Gene3D" id="3.10.310.30">
    <property type="match status" value="1"/>
</dbReference>
<dbReference type="InterPro" id="IPR001667">
    <property type="entry name" value="DDH_dom"/>
</dbReference>
<dbReference type="InterPro" id="IPR051319">
    <property type="entry name" value="Oligoribo/pAp-PDE_c-di-AMP_PDE"/>
</dbReference>
<dbReference type="SUPFAM" id="SSF64182">
    <property type="entry name" value="DHH phosphoesterases"/>
    <property type="match status" value="1"/>
</dbReference>
<dbReference type="OrthoDB" id="9803668at2"/>
<dbReference type="PANTHER" id="PTHR47618:SF1">
    <property type="entry name" value="BIFUNCTIONAL OLIGORIBONUCLEASE AND PAP PHOSPHATASE NRNA"/>
    <property type="match status" value="1"/>
</dbReference>
<dbReference type="Pfam" id="PF01368">
    <property type="entry name" value="DHH"/>
    <property type="match status" value="1"/>
</dbReference>
<comment type="caution">
    <text evidence="3">The sequence shown here is derived from an EMBL/GenBank/DDBJ whole genome shotgun (WGS) entry which is preliminary data.</text>
</comment>